<evidence type="ECO:0000313" key="2">
    <source>
        <dbReference type="Proteomes" id="UP001250214"/>
    </source>
</evidence>
<protein>
    <submittedName>
        <fullName evidence="1">Type I-E CRISPR-associated protein Cas6/Cse3/CasE</fullName>
    </submittedName>
</protein>
<accession>A0ABU2H462</accession>
<evidence type="ECO:0000313" key="1">
    <source>
        <dbReference type="EMBL" id="MDS1269792.1"/>
    </source>
</evidence>
<name>A0ABU2H462_9ACTN</name>
<sequence length="215" mass="23490">MAVWLTRITPDPRSAEARADLAQAGNLHRRLMKLLPPTELGDSPRQAAGLLFRVEESRSGTTILAQSTHHLVADQLPDGYGQLEHRELTPLLEALEVGRVVRYRIVASPTKRLGRSKQRGVSETTIPLRGPDADAWWYSRARNHGLEPRSVTAQDRNDSVDRSRGRRIRHAAVQFQGVATVTDPASAREAVLHGIGRGKSHGCGLLSLALAGGPE</sequence>
<dbReference type="SUPFAM" id="SSF117987">
    <property type="entry name" value="CRISPR-associated protein"/>
    <property type="match status" value="2"/>
</dbReference>
<organism evidence="1 2">
    <name type="scientific">Lipingzhangella rawalii</name>
    <dbReference type="NCBI Taxonomy" id="2055835"/>
    <lineage>
        <taxon>Bacteria</taxon>
        <taxon>Bacillati</taxon>
        <taxon>Actinomycetota</taxon>
        <taxon>Actinomycetes</taxon>
        <taxon>Streptosporangiales</taxon>
        <taxon>Nocardiopsidaceae</taxon>
        <taxon>Lipingzhangella</taxon>
    </lineage>
</organism>
<reference evidence="2" key="1">
    <citation type="submission" date="2023-07" db="EMBL/GenBank/DDBJ databases">
        <title>Novel species in the genus Lipingzhangella isolated from Sambhar Salt Lake.</title>
        <authorList>
            <person name="Jiya N."/>
            <person name="Kajale S."/>
            <person name="Sharma A."/>
        </authorList>
    </citation>
    <scope>NUCLEOTIDE SEQUENCE [LARGE SCALE GENOMIC DNA]</scope>
    <source>
        <strain evidence="2">LS1_29</strain>
    </source>
</reference>
<dbReference type="CDD" id="cd09727">
    <property type="entry name" value="Cas6_I-E"/>
    <property type="match status" value="1"/>
</dbReference>
<keyword evidence="2" id="KW-1185">Reference proteome</keyword>
<dbReference type="NCBIfam" id="TIGR01907">
    <property type="entry name" value="casE_Cse3"/>
    <property type="match status" value="1"/>
</dbReference>
<dbReference type="Gene3D" id="3.30.70.1210">
    <property type="entry name" value="Crispr-associated protein, domain 2"/>
    <property type="match status" value="1"/>
</dbReference>
<proteinExistence type="predicted"/>
<dbReference type="SMART" id="SM01101">
    <property type="entry name" value="CRISPR_assoc"/>
    <property type="match status" value="1"/>
</dbReference>
<dbReference type="EMBL" id="JAVLVT010000002">
    <property type="protein sequence ID" value="MDS1269792.1"/>
    <property type="molecule type" value="Genomic_DNA"/>
</dbReference>
<comment type="caution">
    <text evidence="1">The sequence shown here is derived from an EMBL/GenBank/DDBJ whole genome shotgun (WGS) entry which is preliminary data.</text>
</comment>
<dbReference type="Pfam" id="PF08798">
    <property type="entry name" value="CRISPR_assoc"/>
    <property type="match status" value="1"/>
</dbReference>
<dbReference type="RefSeq" id="WP_310911331.1">
    <property type="nucleotide sequence ID" value="NZ_JAVLVT010000002.1"/>
</dbReference>
<dbReference type="Proteomes" id="UP001250214">
    <property type="component" value="Unassembled WGS sequence"/>
</dbReference>
<dbReference type="InterPro" id="IPR010179">
    <property type="entry name" value="CRISPR-assoc_prot_Cse3"/>
</dbReference>
<dbReference type="Gene3D" id="3.30.70.1200">
    <property type="entry name" value="Crispr-associated protein, domain 1"/>
    <property type="match status" value="1"/>
</dbReference>
<gene>
    <name evidence="1" type="primary">cas6e</name>
    <name evidence="1" type="ORF">RIF23_05730</name>
</gene>